<feature type="region of interest" description="Disordered" evidence="1">
    <location>
        <begin position="280"/>
        <end position="322"/>
    </location>
</feature>
<feature type="compositionally biased region" description="Polar residues" evidence="1">
    <location>
        <begin position="280"/>
        <end position="297"/>
    </location>
</feature>
<protein>
    <submittedName>
        <fullName evidence="2">Uncharacterized protein</fullName>
    </submittedName>
</protein>
<feature type="region of interest" description="Disordered" evidence="1">
    <location>
        <begin position="497"/>
        <end position="521"/>
    </location>
</feature>
<reference evidence="2 3" key="1">
    <citation type="journal article" date="2018" name="Mol. Ecol.">
        <title>The obligate alkalophilic soda-lake fungus Sodiomyces alkalinus has shifted to a protein diet.</title>
        <authorList>
            <person name="Grum-Grzhimaylo A.A."/>
            <person name="Falkoski D.L."/>
            <person name="van den Heuvel J."/>
            <person name="Valero-Jimenez C.A."/>
            <person name="Min B."/>
            <person name="Choi I.G."/>
            <person name="Lipzen A."/>
            <person name="Daum C.G."/>
            <person name="Aanen D.K."/>
            <person name="Tsang A."/>
            <person name="Henrissat B."/>
            <person name="Bilanenko E.N."/>
            <person name="de Vries R.P."/>
            <person name="van Kan J.A.L."/>
            <person name="Grigoriev I.V."/>
            <person name="Debets A.J.M."/>
        </authorList>
    </citation>
    <scope>NUCLEOTIDE SEQUENCE [LARGE SCALE GENOMIC DNA]</scope>
    <source>
        <strain evidence="2 3">F11</strain>
    </source>
</reference>
<accession>A0A3N2Q8T8</accession>
<dbReference type="STRING" id="1314773.A0A3N2Q8T8"/>
<feature type="region of interest" description="Disordered" evidence="1">
    <location>
        <begin position="573"/>
        <end position="616"/>
    </location>
</feature>
<feature type="compositionally biased region" description="Basic and acidic residues" evidence="1">
    <location>
        <begin position="574"/>
        <end position="587"/>
    </location>
</feature>
<dbReference type="EMBL" id="ML119051">
    <property type="protein sequence ID" value="ROT43172.1"/>
    <property type="molecule type" value="Genomic_DNA"/>
</dbReference>
<keyword evidence="3" id="KW-1185">Reference proteome</keyword>
<feature type="compositionally biased region" description="Polar residues" evidence="1">
    <location>
        <begin position="307"/>
        <end position="319"/>
    </location>
</feature>
<evidence type="ECO:0000313" key="3">
    <source>
        <dbReference type="Proteomes" id="UP000272025"/>
    </source>
</evidence>
<dbReference type="RefSeq" id="XP_028470978.1">
    <property type="nucleotide sequence ID" value="XM_028613809.1"/>
</dbReference>
<evidence type="ECO:0000256" key="1">
    <source>
        <dbReference type="SAM" id="MobiDB-lite"/>
    </source>
</evidence>
<dbReference type="Proteomes" id="UP000272025">
    <property type="component" value="Unassembled WGS sequence"/>
</dbReference>
<proteinExistence type="predicted"/>
<dbReference type="GeneID" id="39582287"/>
<feature type="compositionally biased region" description="Polar residues" evidence="1">
    <location>
        <begin position="511"/>
        <end position="521"/>
    </location>
</feature>
<dbReference type="AlphaFoldDB" id="A0A3N2Q8T8"/>
<dbReference type="OrthoDB" id="5378435at2759"/>
<feature type="compositionally biased region" description="Acidic residues" evidence="1">
    <location>
        <begin position="593"/>
        <end position="616"/>
    </location>
</feature>
<organism evidence="2 3">
    <name type="scientific">Sodiomyces alkalinus (strain CBS 110278 / VKM F-3762 / F11)</name>
    <name type="common">Alkaliphilic filamentous fungus</name>
    <dbReference type="NCBI Taxonomy" id="1314773"/>
    <lineage>
        <taxon>Eukaryota</taxon>
        <taxon>Fungi</taxon>
        <taxon>Dikarya</taxon>
        <taxon>Ascomycota</taxon>
        <taxon>Pezizomycotina</taxon>
        <taxon>Sordariomycetes</taxon>
        <taxon>Hypocreomycetidae</taxon>
        <taxon>Glomerellales</taxon>
        <taxon>Plectosphaerellaceae</taxon>
        <taxon>Sodiomyces</taxon>
    </lineage>
</organism>
<name>A0A3N2Q8T8_SODAK</name>
<evidence type="ECO:0000313" key="2">
    <source>
        <dbReference type="EMBL" id="ROT43172.1"/>
    </source>
</evidence>
<gene>
    <name evidence="2" type="ORF">SODALDRAFT_355367</name>
</gene>
<feature type="region of interest" description="Disordered" evidence="1">
    <location>
        <begin position="16"/>
        <end position="67"/>
    </location>
</feature>
<sequence>MTHIRNLLGTLILVWPPSPDEPSHSSSNGFNTVPTIHSVRSPHSPHPPHALSQPVPRPGGSPYRPVTLRLEPRLPKKAGAQQGILIGSSTYHILHPQWDPSSGRMTHQADEFTPTSTRSHTPFPVPMGDQACAEMRYRQRDIASYVPGPDPAWPAKSSYEMPSACQKGEWELTTGSVWERSSWLLIEAQPLHSFRYNVLRTYCTTYLLAHLPSTYLPTTVPNLRFFEHKRISLSPVPSTLFIDKTKMMPSTFLGISNPDASTFSQHAGVSMEDLSRQMALSQASRRLSRGSNGQQRAGSAMRVVKPTSANTSPRSSSHIASRKRALMNDASLVARRRQCAVNQAILPAYRSDIPSHTRSSRPLSWHPSTGQQPCYAHTPGLQQEQYLTQRHFPVPAFQDDHDLVPAYQPQYSPVQAAYSCSASPSSAFSPLSLPFDAIDTTPYLPAEGWNLSQQSLPPYVSPLNETSYPELFPSLPASAFATDSSTQHEWGSFASRGFNSTSPPTPENLPRMQQPQPAVTTEESIPYQPLDEAEEEGEILVGMGLYDAPEKYDEDPHLYNSRSAMSSLLGSSYRCREGTGKGLKLEEPWQPPESDDEDQEQDADGEDQEEDMSNAA</sequence>
<feature type="region of interest" description="Disordered" evidence="1">
    <location>
        <begin position="102"/>
        <end position="124"/>
    </location>
</feature>